<dbReference type="Gene3D" id="3.40.630.10">
    <property type="entry name" value="Zn peptidases"/>
    <property type="match status" value="1"/>
</dbReference>
<keyword evidence="4" id="KW-0479">Metal-binding</keyword>
<evidence type="ECO:0000256" key="7">
    <source>
        <dbReference type="ARBA" id="ARBA00022833"/>
    </source>
</evidence>
<keyword evidence="7" id="KW-0862">Zinc</keyword>
<dbReference type="RefSeq" id="WP_143487753.1">
    <property type="nucleotide sequence ID" value="NZ_VJOY01000004.1"/>
</dbReference>
<dbReference type="InterPro" id="IPR007484">
    <property type="entry name" value="Peptidase_M28"/>
</dbReference>
<dbReference type="AlphaFoldDB" id="A0A553H1Q6"/>
<feature type="domain" description="PA" evidence="9">
    <location>
        <begin position="157"/>
        <end position="255"/>
    </location>
</feature>
<dbReference type="InterPro" id="IPR045175">
    <property type="entry name" value="M28_fam"/>
</dbReference>
<dbReference type="Gene3D" id="3.50.30.30">
    <property type="match status" value="1"/>
</dbReference>
<gene>
    <name evidence="11" type="ORF">FM069_07935</name>
</gene>
<keyword evidence="12" id="KW-1185">Reference proteome</keyword>
<organism evidence="11 12">
    <name type="scientific">Pseudomonas mangiferae</name>
    <dbReference type="NCBI Taxonomy" id="2593654"/>
    <lineage>
        <taxon>Bacteria</taxon>
        <taxon>Pseudomonadati</taxon>
        <taxon>Pseudomonadota</taxon>
        <taxon>Gammaproteobacteria</taxon>
        <taxon>Pseudomonadales</taxon>
        <taxon>Pseudomonadaceae</taxon>
        <taxon>Pseudomonas</taxon>
    </lineage>
</organism>
<dbReference type="InterPro" id="IPR041756">
    <property type="entry name" value="M28_SGAP-like"/>
</dbReference>
<evidence type="ECO:0000259" key="10">
    <source>
        <dbReference type="Pfam" id="PF04389"/>
    </source>
</evidence>
<comment type="similarity">
    <text evidence="1">Belongs to the peptidase M28 family. M28A subfamily.</text>
</comment>
<sequence length="533" mass="57216">MTKHVNHARLAVSSLALALSTSALAAPLKPSDLLNEFWSPARANPFECSLGILNATPMGLPRCMQGARISQHLQNLQDIAKAHDGNRAAGLPGYQSSVDYVKDTLQRAGYVVKIQPFPFTSFYPKGPGQLSATAPSKVSYEWEKDFNYLSQTDAGNVTAKVVPVDISLGAGNTSTSGCEAEDFAAFPAGSIALIQRGTCTYQQKAENAAAAGAVGVVVFNQGDSDDRKGLLNATLGDSYKGGIPVVFATYDNGVAWSQTAGLTLNLVVDVIREKTQTFNVIAETRTGNPNNVVMVGGHLDSVPEGPGINDNGSGSAAILELALQMRKTYPVNKVRFAWWGAEESGLVGSTYYVNQLSDAERAKIKTYLNFDMIGSPNFAYFIYDGDGSVYDLKGPPGSGAVEKLFEKYYRLRGLESEGDAITFRSDYAEFFRQGIAFGGLFSGAEVVKTPDQAAKYGGEAGKAFDECYHQACDNMSNINNEALEINGDAIAFVTSWLALSTKVIDDEIAASKPKAKLAPEVQDITHWGDHWIK</sequence>
<keyword evidence="6" id="KW-0378">Hydrolase</keyword>
<evidence type="ECO:0000256" key="1">
    <source>
        <dbReference type="ARBA" id="ARBA00005957"/>
    </source>
</evidence>
<evidence type="ECO:0000313" key="11">
    <source>
        <dbReference type="EMBL" id="TRX75661.1"/>
    </source>
</evidence>
<keyword evidence="2" id="KW-0031">Aminopeptidase</keyword>
<feature type="chain" id="PRO_5021801260" evidence="8">
    <location>
        <begin position="26"/>
        <end position="533"/>
    </location>
</feature>
<dbReference type="SUPFAM" id="SSF53187">
    <property type="entry name" value="Zn-dependent exopeptidases"/>
    <property type="match status" value="1"/>
</dbReference>
<evidence type="ECO:0000256" key="8">
    <source>
        <dbReference type="SAM" id="SignalP"/>
    </source>
</evidence>
<dbReference type="Pfam" id="PF02225">
    <property type="entry name" value="PA"/>
    <property type="match status" value="1"/>
</dbReference>
<evidence type="ECO:0000256" key="2">
    <source>
        <dbReference type="ARBA" id="ARBA00022438"/>
    </source>
</evidence>
<evidence type="ECO:0000313" key="12">
    <source>
        <dbReference type="Proteomes" id="UP000315235"/>
    </source>
</evidence>
<reference evidence="11 12" key="1">
    <citation type="submission" date="2019-07" db="EMBL/GenBank/DDBJ databases">
        <title>Pseudomonas mangiferae sp. nov., isolated from bark of mango tree in Thailand.</title>
        <authorList>
            <person name="Srisuk N."/>
            <person name="Anurat P."/>
        </authorList>
    </citation>
    <scope>NUCLEOTIDE SEQUENCE [LARGE SCALE GENOMIC DNA]</scope>
    <source>
        <strain evidence="11 12">DMKU_BBB3-04</strain>
    </source>
</reference>
<evidence type="ECO:0000256" key="4">
    <source>
        <dbReference type="ARBA" id="ARBA00022723"/>
    </source>
</evidence>
<accession>A0A553H1Q6</accession>
<dbReference type="InterPro" id="IPR003137">
    <property type="entry name" value="PA_domain"/>
</dbReference>
<dbReference type="PANTHER" id="PTHR12147:SF26">
    <property type="entry name" value="PEPTIDASE M28 DOMAIN-CONTAINING PROTEIN"/>
    <property type="match status" value="1"/>
</dbReference>
<dbReference type="GO" id="GO:0004177">
    <property type="term" value="F:aminopeptidase activity"/>
    <property type="evidence" value="ECO:0007669"/>
    <property type="project" value="UniProtKB-KW"/>
</dbReference>
<dbReference type="Proteomes" id="UP000315235">
    <property type="component" value="Unassembled WGS sequence"/>
</dbReference>
<keyword evidence="3" id="KW-0645">Protease</keyword>
<dbReference type="GO" id="GO:0008235">
    <property type="term" value="F:metalloexopeptidase activity"/>
    <property type="evidence" value="ECO:0007669"/>
    <property type="project" value="InterPro"/>
</dbReference>
<dbReference type="GO" id="GO:0006508">
    <property type="term" value="P:proteolysis"/>
    <property type="evidence" value="ECO:0007669"/>
    <property type="project" value="UniProtKB-KW"/>
</dbReference>
<dbReference type="Pfam" id="PF04389">
    <property type="entry name" value="Peptidase_M28"/>
    <property type="match status" value="1"/>
</dbReference>
<dbReference type="CDD" id="cd03876">
    <property type="entry name" value="M28_SGAP_like"/>
    <property type="match status" value="1"/>
</dbReference>
<protein>
    <submittedName>
        <fullName evidence="11">M28 family peptidase</fullName>
    </submittedName>
</protein>
<evidence type="ECO:0000259" key="9">
    <source>
        <dbReference type="Pfam" id="PF02225"/>
    </source>
</evidence>
<dbReference type="PANTHER" id="PTHR12147">
    <property type="entry name" value="METALLOPEPTIDASE M28 FAMILY MEMBER"/>
    <property type="match status" value="1"/>
</dbReference>
<comment type="caution">
    <text evidence="11">The sequence shown here is derived from an EMBL/GenBank/DDBJ whole genome shotgun (WGS) entry which is preliminary data.</text>
</comment>
<proteinExistence type="inferred from homology"/>
<dbReference type="EMBL" id="VJOY01000004">
    <property type="protein sequence ID" value="TRX75661.1"/>
    <property type="molecule type" value="Genomic_DNA"/>
</dbReference>
<feature type="signal peptide" evidence="8">
    <location>
        <begin position="1"/>
        <end position="25"/>
    </location>
</feature>
<evidence type="ECO:0000256" key="5">
    <source>
        <dbReference type="ARBA" id="ARBA00022729"/>
    </source>
</evidence>
<dbReference type="OrthoDB" id="9778250at2"/>
<feature type="domain" description="Peptidase M28" evidence="10">
    <location>
        <begin position="279"/>
        <end position="491"/>
    </location>
</feature>
<evidence type="ECO:0000256" key="6">
    <source>
        <dbReference type="ARBA" id="ARBA00022801"/>
    </source>
</evidence>
<keyword evidence="5 8" id="KW-0732">Signal</keyword>
<name>A0A553H1Q6_9PSED</name>
<dbReference type="SUPFAM" id="SSF52025">
    <property type="entry name" value="PA domain"/>
    <property type="match status" value="1"/>
</dbReference>
<evidence type="ECO:0000256" key="3">
    <source>
        <dbReference type="ARBA" id="ARBA00022670"/>
    </source>
</evidence>
<dbReference type="GO" id="GO:0046872">
    <property type="term" value="F:metal ion binding"/>
    <property type="evidence" value="ECO:0007669"/>
    <property type="project" value="UniProtKB-KW"/>
</dbReference>
<dbReference type="InterPro" id="IPR046450">
    <property type="entry name" value="PA_dom_sf"/>
</dbReference>